<accession>X1L8I9</accession>
<protein>
    <submittedName>
        <fullName evidence="1">Uncharacterized protein</fullName>
    </submittedName>
</protein>
<reference evidence="1" key="1">
    <citation type="journal article" date="2014" name="Front. Microbiol.">
        <title>High frequency of phylogenetically diverse reductive dehalogenase-homologous genes in deep subseafloor sedimentary metagenomes.</title>
        <authorList>
            <person name="Kawai M."/>
            <person name="Futagami T."/>
            <person name="Toyoda A."/>
            <person name="Takaki Y."/>
            <person name="Nishi S."/>
            <person name="Hori S."/>
            <person name="Arai W."/>
            <person name="Tsubouchi T."/>
            <person name="Morono Y."/>
            <person name="Uchiyama I."/>
            <person name="Ito T."/>
            <person name="Fujiyama A."/>
            <person name="Inagaki F."/>
            <person name="Takami H."/>
        </authorList>
    </citation>
    <scope>NUCLEOTIDE SEQUENCE</scope>
    <source>
        <strain evidence="1">Expedition CK06-06</strain>
    </source>
</reference>
<gene>
    <name evidence="1" type="ORF">S06H3_09338</name>
</gene>
<organism evidence="1">
    <name type="scientific">marine sediment metagenome</name>
    <dbReference type="NCBI Taxonomy" id="412755"/>
    <lineage>
        <taxon>unclassified sequences</taxon>
        <taxon>metagenomes</taxon>
        <taxon>ecological metagenomes</taxon>
    </lineage>
</organism>
<sequence length="52" mass="5793">MRKDIEEPMSEGPEQIASDLAKVVRGDVFADILHRAAYSTDASIYRIVPKCV</sequence>
<name>X1L8I9_9ZZZZ</name>
<proteinExistence type="predicted"/>
<evidence type="ECO:0000313" key="1">
    <source>
        <dbReference type="EMBL" id="GAI15368.1"/>
    </source>
</evidence>
<feature type="non-terminal residue" evidence="1">
    <location>
        <position position="52"/>
    </location>
</feature>
<dbReference type="AlphaFoldDB" id="X1L8I9"/>
<dbReference type="EMBL" id="BARV01004093">
    <property type="protein sequence ID" value="GAI15368.1"/>
    <property type="molecule type" value="Genomic_DNA"/>
</dbReference>
<comment type="caution">
    <text evidence="1">The sequence shown here is derived from an EMBL/GenBank/DDBJ whole genome shotgun (WGS) entry which is preliminary data.</text>
</comment>